<proteinExistence type="predicted"/>
<feature type="region of interest" description="Disordered" evidence="2">
    <location>
        <begin position="349"/>
        <end position="448"/>
    </location>
</feature>
<evidence type="ECO:0000313" key="4">
    <source>
        <dbReference type="Proteomes" id="UP000483820"/>
    </source>
</evidence>
<feature type="compositionally biased region" description="Low complexity" evidence="2">
    <location>
        <begin position="375"/>
        <end position="384"/>
    </location>
</feature>
<name>A0A6A5HE71_CAERE</name>
<evidence type="ECO:0000256" key="2">
    <source>
        <dbReference type="SAM" id="MobiDB-lite"/>
    </source>
</evidence>
<dbReference type="AlphaFoldDB" id="A0A6A5HE71"/>
<gene>
    <name evidence="3" type="ORF">GCK72_004551</name>
</gene>
<sequence length="474" mass="55539">MRKKYKDARNTLRYLKSSLDLPFLLEISPKRLEIPSEGVLEVTIKNPTNDTQDVYCQFDSFYFLVDFKTANPWGQQGDTLSAAYGLYELAPGESCRLTIGYENGRYPEFEWGPCNKNCGLEEDMEEEMKVMRARMESKGNIYYNCDRPEGYLRVMHKNRAETRKDVKWAVREEQLHLVEETEKYQELKKKYLKIREDQKRRTRWGEVLRTNKFGTHRIYKKDDDLEGYVPSNELDFWERVMADKTIPKDLEEFDGMSDEEVQKAKMEKRKEFFETDSDGDERLKVELMMTEIEDAWGKHCRCEMPEHYTKKVGEGYKDPRAKKLYVKKKPVENDDWRRDKPWYPAVRRIFQMSENSESSETPDVPTPETPDKSKSQNTKSSQKSKTSETSKTSEESEIPKKSVEPHKSPIPKSTISPARPSETISEEKPRKAAEVPQPIPMSVTTTPEKKIVETKKMVVEKKKKKKKNPCCSIC</sequence>
<keyword evidence="1" id="KW-0175">Coiled coil</keyword>
<accession>A0A6A5HE71</accession>
<evidence type="ECO:0000256" key="1">
    <source>
        <dbReference type="SAM" id="Coils"/>
    </source>
</evidence>
<dbReference type="GeneID" id="9803027"/>
<organism evidence="3 4">
    <name type="scientific">Caenorhabditis remanei</name>
    <name type="common">Caenorhabditis vulgaris</name>
    <dbReference type="NCBI Taxonomy" id="31234"/>
    <lineage>
        <taxon>Eukaryota</taxon>
        <taxon>Metazoa</taxon>
        <taxon>Ecdysozoa</taxon>
        <taxon>Nematoda</taxon>
        <taxon>Chromadorea</taxon>
        <taxon>Rhabditida</taxon>
        <taxon>Rhabditina</taxon>
        <taxon>Rhabditomorpha</taxon>
        <taxon>Rhabditoidea</taxon>
        <taxon>Rhabditidae</taxon>
        <taxon>Peloderinae</taxon>
        <taxon>Caenorhabditis</taxon>
    </lineage>
</organism>
<dbReference type="Proteomes" id="UP000483820">
    <property type="component" value="Chromosome II"/>
</dbReference>
<dbReference type="CTD" id="9803027"/>
<feature type="coiled-coil region" evidence="1">
    <location>
        <begin position="170"/>
        <end position="197"/>
    </location>
</feature>
<dbReference type="RefSeq" id="XP_003104333.2">
    <property type="nucleotide sequence ID" value="XM_003104285.2"/>
</dbReference>
<dbReference type="EMBL" id="WUAV01000002">
    <property type="protein sequence ID" value="KAF1764602.1"/>
    <property type="molecule type" value="Genomic_DNA"/>
</dbReference>
<protein>
    <submittedName>
        <fullName evidence="3">Uncharacterized protein</fullName>
    </submittedName>
</protein>
<comment type="caution">
    <text evidence="3">The sequence shown here is derived from an EMBL/GenBank/DDBJ whole genome shotgun (WGS) entry which is preliminary data.</text>
</comment>
<feature type="compositionally biased region" description="Basic and acidic residues" evidence="2">
    <location>
        <begin position="385"/>
        <end position="407"/>
    </location>
</feature>
<evidence type="ECO:0000313" key="3">
    <source>
        <dbReference type="EMBL" id="KAF1764602.1"/>
    </source>
</evidence>
<reference evidence="3 4" key="1">
    <citation type="submission" date="2019-12" db="EMBL/GenBank/DDBJ databases">
        <title>Chromosome-level assembly of the Caenorhabditis remanei genome.</title>
        <authorList>
            <person name="Teterina A.A."/>
            <person name="Willis J.H."/>
            <person name="Phillips P.C."/>
        </authorList>
    </citation>
    <scope>NUCLEOTIDE SEQUENCE [LARGE SCALE GENOMIC DNA]</scope>
    <source>
        <strain evidence="3 4">PX506</strain>
        <tissue evidence="3">Whole organism</tissue>
    </source>
</reference>
<dbReference type="KEGG" id="crq:GCK72_004551"/>